<dbReference type="InterPro" id="IPR006827">
    <property type="entry name" value="Lant_deHydtase_N"/>
</dbReference>
<keyword evidence="5" id="KW-1185">Reference proteome</keyword>
<dbReference type="Proteomes" id="UP001596157">
    <property type="component" value="Unassembled WGS sequence"/>
</dbReference>
<dbReference type="EMBL" id="JBHSKF010000003">
    <property type="protein sequence ID" value="MFC5287300.1"/>
    <property type="molecule type" value="Genomic_DNA"/>
</dbReference>
<evidence type="ECO:0000256" key="1">
    <source>
        <dbReference type="ARBA" id="ARBA00007169"/>
    </source>
</evidence>
<comment type="similarity">
    <text evidence="1">Belongs to the thioesterase family.</text>
</comment>
<accession>A0ABW0EP22</accession>
<protein>
    <submittedName>
        <fullName evidence="4">Thioesterase domain-containing protein</fullName>
    </submittedName>
</protein>
<dbReference type="Pfam" id="PF00975">
    <property type="entry name" value="Thioesterase"/>
    <property type="match status" value="1"/>
</dbReference>
<dbReference type="Gene3D" id="3.40.50.1820">
    <property type="entry name" value="alpha/beta hydrolase"/>
    <property type="match status" value="1"/>
</dbReference>
<dbReference type="PANTHER" id="PTHR11487:SF0">
    <property type="entry name" value="S-ACYL FATTY ACID SYNTHASE THIOESTERASE, MEDIUM CHAIN"/>
    <property type="match status" value="1"/>
</dbReference>
<name>A0ABW0EP22_9PSEU</name>
<evidence type="ECO:0000259" key="3">
    <source>
        <dbReference type="Pfam" id="PF04738"/>
    </source>
</evidence>
<dbReference type="Pfam" id="PF04738">
    <property type="entry name" value="Lant_dehydr_N"/>
    <property type="match status" value="2"/>
</dbReference>
<reference evidence="5" key="1">
    <citation type="journal article" date="2019" name="Int. J. Syst. Evol. Microbiol.">
        <title>The Global Catalogue of Microorganisms (GCM) 10K type strain sequencing project: providing services to taxonomists for standard genome sequencing and annotation.</title>
        <authorList>
            <consortium name="The Broad Institute Genomics Platform"/>
            <consortium name="The Broad Institute Genome Sequencing Center for Infectious Disease"/>
            <person name="Wu L."/>
            <person name="Ma J."/>
        </authorList>
    </citation>
    <scope>NUCLEOTIDE SEQUENCE [LARGE SCALE GENOMIC DNA]</scope>
    <source>
        <strain evidence="5">CCUG 59778</strain>
    </source>
</reference>
<evidence type="ECO:0000259" key="2">
    <source>
        <dbReference type="Pfam" id="PF00975"/>
    </source>
</evidence>
<dbReference type="RefSeq" id="WP_378246081.1">
    <property type="nucleotide sequence ID" value="NZ_JBHSKF010000003.1"/>
</dbReference>
<dbReference type="SUPFAM" id="SSF53474">
    <property type="entry name" value="alpha/beta-Hydrolases"/>
    <property type="match status" value="1"/>
</dbReference>
<sequence>MDWFVNRVPRPGADVQLFCLPYAGAGPSAFAAWAGAAGPRIEVHALALPGRERRIQDDPRFAVADIAAALAERADRPFALYGHSMGARLGYEVVRELRRTGKALPVRLVVGGCRAPHLTAATIFDGLSGVDDEELVRRLVDGGGLPADVAASPEMVELLLPALRADFAWIDDYVHTGEPPLPVPITACHGARDKAVDVEQAAAWAEHTDDFTIRRFDGGHFFLHDDEAALLAAIGAEILPVRPDDRPRLGDTEWSVWPDAELRTAGFPVEGLQWFADPDVAEAADAVLAGGDASAYSDHLAAALERTDERLNKVIADPLFAEALTWQNAELARLVAQGMSRRASTRRRQRLVVGRYWQRYCAKNETIGFFGPELPVRIARGAQPLTAAPGPALVRGRAVRFEAWAMAAVGEALCADPAVRAWMPPRPAPHLTVRDRHVLRPARPPLPLSPAEAIAIELCDGRPARAVLTALAEQVRDAELLLERLVERDVLTWDADLPIGPNAETVLRERIAAIGDPAVRESASSTVDRITSARDAVAAAAGDPRALTEAMTALDAVFTDITGRAANREGGQTYAARTLVYEDTVRDLDVVVGTELLDAVAEPLALLLRAARWLTGALADAYRSALAELYDDLAGDGPVSLADLWFLAQSLFYGDGPRPVDAVTADFAARWARLFGISDTARIDLTTAELAAGAAEAFPDRETGWSAGAIHSPDLQFCASSVEELNQGDHVVVLGELHTAWASLDCPVYASWHPDAARLRDRLAEDLGGERVRPLFPADWPRRTGRLGDGLVGATDLQLAFAAAPGADRERLLPATAVRVERDTAVLPDGRRLPLLEVFSALLATHAVDAFKLVTAAPHTPRITVDRLVVARETWRLTAADSGLTEASGESERYLAVRRLRARLGLPEKVFVKIGTETKPCYVDFTAPVFALSLCAMVRSAATHGGGEVSLTISEALPAPEQSWVPDAQGRRYTSELRLHMVDGR</sequence>
<proteinExistence type="inferred from homology"/>
<feature type="domain" description="Lantibiotic dehydratase N-terminal" evidence="3">
    <location>
        <begin position="316"/>
        <end position="734"/>
    </location>
</feature>
<gene>
    <name evidence="4" type="ORF">ACFPM7_09585</name>
</gene>
<dbReference type="InterPro" id="IPR029058">
    <property type="entry name" value="AB_hydrolase_fold"/>
</dbReference>
<feature type="domain" description="Lantibiotic dehydratase N-terminal" evidence="3">
    <location>
        <begin position="853"/>
        <end position="927"/>
    </location>
</feature>
<dbReference type="InterPro" id="IPR001031">
    <property type="entry name" value="Thioesterase"/>
</dbReference>
<feature type="domain" description="Thioesterase" evidence="2">
    <location>
        <begin position="16"/>
        <end position="234"/>
    </location>
</feature>
<evidence type="ECO:0000313" key="4">
    <source>
        <dbReference type="EMBL" id="MFC5287300.1"/>
    </source>
</evidence>
<dbReference type="InterPro" id="IPR012223">
    <property type="entry name" value="TEII"/>
</dbReference>
<evidence type="ECO:0000313" key="5">
    <source>
        <dbReference type="Proteomes" id="UP001596157"/>
    </source>
</evidence>
<dbReference type="PANTHER" id="PTHR11487">
    <property type="entry name" value="THIOESTERASE"/>
    <property type="match status" value="1"/>
</dbReference>
<comment type="caution">
    <text evidence="4">The sequence shown here is derived from an EMBL/GenBank/DDBJ whole genome shotgun (WGS) entry which is preliminary data.</text>
</comment>
<organism evidence="4 5">
    <name type="scientific">Actinokineospora guangxiensis</name>
    <dbReference type="NCBI Taxonomy" id="1490288"/>
    <lineage>
        <taxon>Bacteria</taxon>
        <taxon>Bacillati</taxon>
        <taxon>Actinomycetota</taxon>
        <taxon>Actinomycetes</taxon>
        <taxon>Pseudonocardiales</taxon>
        <taxon>Pseudonocardiaceae</taxon>
        <taxon>Actinokineospora</taxon>
    </lineage>
</organism>